<dbReference type="KEGG" id="tti:THITH_06720"/>
<evidence type="ECO:0000313" key="3">
    <source>
        <dbReference type="Proteomes" id="UP000005289"/>
    </source>
</evidence>
<dbReference type="HOGENOM" id="CLU_512797_0_0_6"/>
<sequence length="504" mass="56663">MWLLLTLLLASLAAAGRAALPEDDYPRGSQIGWQSFEPALFTRARAENRPLFLYFHGQWCTWCRDFQDDSLEHPTVVKVLERDYIPVLIDLDRRRDLFTRYGGRGLPFVVILDANEDVRGRFTGHVGPNDLARVLAERRLQISVTGRELTPDDEPIDTLEGFLAMLDEVYDPDADRLSGSAMFGTLSKRPQPWTYSVLLHQDAWRERMPGLLDRAVADLGDLEDGGFFFFYDPDQTDPDRARETSKRLEQNAAFLWLFSDAYAVFGKERYRAVVERSLDYLQQHLWNAEERRFYTSQYSDNFYYAQPAAVRSNLPPPPVDRTTYADASGQAIAALLRAARALDDPALVSWAREALEGLDEHLRSGDGYLHALPDEGPAELEGYLPAQVWPGIAWHLYRGMNAGADDTREQDILAGIAAFLDPELGGYRERIGSELDPWVEVRTQAALAWWLAGLPDEMVTAAGIEPDRVHAQLRLVPGADPDDAALGFWALDRVSPAPAVTPAD</sequence>
<dbReference type="InterPro" id="IPR024705">
    <property type="entry name" value="Ssp411"/>
</dbReference>
<feature type="chain" id="PRO_5004787049" description="Thioredoxin domain-containing protein" evidence="1">
    <location>
        <begin position="19"/>
        <end position="504"/>
    </location>
</feature>
<dbReference type="STRING" id="713585.THITH_06720"/>
<keyword evidence="1" id="KW-0732">Signal</keyword>
<accession>W0DHU8</accession>
<dbReference type="Pfam" id="PF13899">
    <property type="entry name" value="Thioredoxin_7"/>
    <property type="match status" value="1"/>
</dbReference>
<dbReference type="InterPro" id="IPR012341">
    <property type="entry name" value="6hp_glycosidase-like_sf"/>
</dbReference>
<evidence type="ECO:0000313" key="2">
    <source>
        <dbReference type="EMBL" id="AHE97996.1"/>
    </source>
</evidence>
<dbReference type="AlphaFoldDB" id="W0DHU8"/>
<dbReference type="EMBL" id="CP007029">
    <property type="protein sequence ID" value="AHE97996.1"/>
    <property type="molecule type" value="Genomic_DNA"/>
</dbReference>
<evidence type="ECO:0000256" key="1">
    <source>
        <dbReference type="SAM" id="SignalP"/>
    </source>
</evidence>
<dbReference type="Gene3D" id="3.40.30.10">
    <property type="entry name" value="Glutaredoxin"/>
    <property type="match status" value="1"/>
</dbReference>
<dbReference type="InterPro" id="IPR036249">
    <property type="entry name" value="Thioredoxin-like_sf"/>
</dbReference>
<reference evidence="2 3" key="1">
    <citation type="submission" date="2013-12" db="EMBL/GenBank/DDBJ databases">
        <authorList>
            <consortium name="DOE Joint Genome Institute"/>
            <person name="Muyzer G."/>
            <person name="Huntemann M."/>
            <person name="Han J."/>
            <person name="Chen A."/>
            <person name="Kyrpides N."/>
            <person name="Mavromatis K."/>
            <person name="Markowitz V."/>
            <person name="Palaniappan K."/>
            <person name="Ivanova N."/>
            <person name="Schaumberg A."/>
            <person name="Pati A."/>
            <person name="Liolios K."/>
            <person name="Nordberg H.P."/>
            <person name="Cantor M.N."/>
            <person name="Hua S.X."/>
            <person name="Woyke T."/>
        </authorList>
    </citation>
    <scope>NUCLEOTIDE SEQUENCE [LARGE SCALE GENOMIC DNA]</scope>
    <source>
        <strain evidence="2 3">ARh 1</strain>
    </source>
</reference>
<dbReference type="Proteomes" id="UP000005289">
    <property type="component" value="Chromosome"/>
</dbReference>
<dbReference type="Gene3D" id="1.50.10.10">
    <property type="match status" value="1"/>
</dbReference>
<dbReference type="PANTHER" id="PTHR42899">
    <property type="entry name" value="SPERMATOGENESIS-ASSOCIATED PROTEIN 20"/>
    <property type="match status" value="1"/>
</dbReference>
<dbReference type="SUPFAM" id="SSF52833">
    <property type="entry name" value="Thioredoxin-like"/>
    <property type="match status" value="1"/>
</dbReference>
<keyword evidence="3" id="KW-1185">Reference proteome</keyword>
<proteinExistence type="predicted"/>
<feature type="signal peptide" evidence="1">
    <location>
        <begin position="1"/>
        <end position="18"/>
    </location>
</feature>
<dbReference type="GO" id="GO:0005975">
    <property type="term" value="P:carbohydrate metabolic process"/>
    <property type="evidence" value="ECO:0007669"/>
    <property type="project" value="InterPro"/>
</dbReference>
<dbReference type="InterPro" id="IPR008928">
    <property type="entry name" value="6-hairpin_glycosidase_sf"/>
</dbReference>
<name>W0DHU8_9GAMM</name>
<protein>
    <recommendedName>
        <fullName evidence="4">Thioredoxin domain-containing protein</fullName>
    </recommendedName>
</protein>
<organism evidence="2 3">
    <name type="scientific">Thioalkalivibrio paradoxus ARh 1</name>
    <dbReference type="NCBI Taxonomy" id="713585"/>
    <lineage>
        <taxon>Bacteria</taxon>
        <taxon>Pseudomonadati</taxon>
        <taxon>Pseudomonadota</taxon>
        <taxon>Gammaproteobacteria</taxon>
        <taxon>Chromatiales</taxon>
        <taxon>Ectothiorhodospiraceae</taxon>
        <taxon>Thioalkalivibrio</taxon>
    </lineage>
</organism>
<dbReference type="SUPFAM" id="SSF48208">
    <property type="entry name" value="Six-hairpin glycosidases"/>
    <property type="match status" value="1"/>
</dbReference>
<evidence type="ECO:0008006" key="4">
    <source>
        <dbReference type="Google" id="ProtNLM"/>
    </source>
</evidence>
<gene>
    <name evidence="2" type="ORF">THITH_06720</name>
</gene>
<dbReference type="PANTHER" id="PTHR42899:SF1">
    <property type="entry name" value="SPERMATOGENESIS-ASSOCIATED PROTEIN 20"/>
    <property type="match status" value="1"/>
</dbReference>